<dbReference type="GO" id="GO:0006334">
    <property type="term" value="P:nucleosome assembly"/>
    <property type="evidence" value="ECO:0007669"/>
    <property type="project" value="InterPro"/>
</dbReference>
<keyword evidence="5" id="KW-1185">Reference proteome</keyword>
<accession>A0AAW1W6U1</accession>
<dbReference type="Proteomes" id="UP001457282">
    <property type="component" value="Unassembled WGS sequence"/>
</dbReference>
<evidence type="ECO:0000313" key="5">
    <source>
        <dbReference type="Proteomes" id="UP001457282"/>
    </source>
</evidence>
<dbReference type="InterPro" id="IPR002164">
    <property type="entry name" value="NAP_family"/>
</dbReference>
<evidence type="ECO:0000313" key="4">
    <source>
        <dbReference type="EMBL" id="KAK9919728.1"/>
    </source>
</evidence>
<dbReference type="EMBL" id="JBEDUW010000006">
    <property type="protein sequence ID" value="KAK9919728.1"/>
    <property type="molecule type" value="Genomic_DNA"/>
</dbReference>
<evidence type="ECO:0000256" key="1">
    <source>
        <dbReference type="ARBA" id="ARBA00009947"/>
    </source>
</evidence>
<evidence type="ECO:0000256" key="2">
    <source>
        <dbReference type="ARBA" id="ARBA00023186"/>
    </source>
</evidence>
<dbReference type="PANTHER" id="PTHR11875">
    <property type="entry name" value="TESTIS-SPECIFIC Y-ENCODED PROTEIN"/>
    <property type="match status" value="1"/>
</dbReference>
<name>A0AAW1W6U1_RUBAR</name>
<sequence>MMKMEEHGTTGAGVAQFWLSKMKNIEVLAKKITHLDEGAFHHLRNILCTETPNGFKLDFLFDSNPYFKDSVLTKTFHTSRGNKPEVTNATGMEIEWHLGKSLTETENGDGFFNFFKSPVADTAEEVQRLMDHDYCIGSTIRDKIIDNKDLSKDLLQELRSIIHGNHTMYQHRLLRLRYLELGARLEAAYRKLYKPIYEKRYEIVNGITKVGVKDEVAIEQRDKASKEKVVPEFWLTAMKNHKLLAEEITERDEEALKYLKDIKWYRIYGGSFRLEFVFQQPNPYFENDVLTKSYQRPLMEKTTGSVIKWHQGKDLTHKFLDGMSKISKRMTKSCESFFNFFNPPQLRLHDKHIDYHDEYLVEEVKSKLNYDFYIGKIIRDKIIPHAISWFTREALERGGEFEDLQDEGYDYSDDDEVVEAFKNL</sequence>
<dbReference type="GO" id="GO:0042393">
    <property type="term" value="F:histone binding"/>
    <property type="evidence" value="ECO:0007669"/>
    <property type="project" value="UniProtKB-ARBA"/>
</dbReference>
<dbReference type="GO" id="GO:0000724">
    <property type="term" value="P:double-strand break repair via homologous recombination"/>
    <property type="evidence" value="ECO:0007669"/>
    <property type="project" value="UniProtKB-ARBA"/>
</dbReference>
<comment type="similarity">
    <text evidence="1 3">Belongs to the nucleosome assembly protein (NAP) family.</text>
</comment>
<comment type="caution">
    <text evidence="4">The sequence shown here is derived from an EMBL/GenBank/DDBJ whole genome shotgun (WGS) entry which is preliminary data.</text>
</comment>
<dbReference type="Gene3D" id="3.30.1120.90">
    <property type="entry name" value="Nucleosome assembly protein"/>
    <property type="match status" value="2"/>
</dbReference>
<dbReference type="SUPFAM" id="SSF143113">
    <property type="entry name" value="NAP-like"/>
    <property type="match status" value="2"/>
</dbReference>
<evidence type="ECO:0000256" key="3">
    <source>
        <dbReference type="RuleBase" id="RU003876"/>
    </source>
</evidence>
<dbReference type="InterPro" id="IPR037231">
    <property type="entry name" value="NAP-like_sf"/>
</dbReference>
<proteinExistence type="inferred from homology"/>
<dbReference type="Pfam" id="PF00956">
    <property type="entry name" value="NAP"/>
    <property type="match status" value="2"/>
</dbReference>
<dbReference type="GO" id="GO:0005634">
    <property type="term" value="C:nucleus"/>
    <property type="evidence" value="ECO:0007669"/>
    <property type="project" value="InterPro"/>
</dbReference>
<dbReference type="Gene3D" id="1.20.5.1500">
    <property type="match status" value="1"/>
</dbReference>
<dbReference type="AlphaFoldDB" id="A0AAW1W6U1"/>
<reference evidence="4 5" key="1">
    <citation type="journal article" date="2023" name="G3 (Bethesda)">
        <title>A chromosome-length genome assembly and annotation of blackberry (Rubus argutus, cv. 'Hillquist').</title>
        <authorList>
            <person name="Bruna T."/>
            <person name="Aryal R."/>
            <person name="Dudchenko O."/>
            <person name="Sargent D.J."/>
            <person name="Mead D."/>
            <person name="Buti M."/>
            <person name="Cavallini A."/>
            <person name="Hytonen T."/>
            <person name="Andres J."/>
            <person name="Pham M."/>
            <person name="Weisz D."/>
            <person name="Mascagni F."/>
            <person name="Usai G."/>
            <person name="Natali L."/>
            <person name="Bassil N."/>
            <person name="Fernandez G.E."/>
            <person name="Lomsadze A."/>
            <person name="Armour M."/>
            <person name="Olukolu B."/>
            <person name="Poorten T."/>
            <person name="Britton C."/>
            <person name="Davik J."/>
            <person name="Ashrafi H."/>
            <person name="Aiden E.L."/>
            <person name="Borodovsky M."/>
            <person name="Worthington M."/>
        </authorList>
    </citation>
    <scope>NUCLEOTIDE SEQUENCE [LARGE SCALE GENOMIC DNA]</scope>
    <source>
        <strain evidence="4">PI 553951</strain>
    </source>
</reference>
<protein>
    <submittedName>
        <fullName evidence="4">Uncharacterized protein</fullName>
    </submittedName>
</protein>
<organism evidence="4 5">
    <name type="scientific">Rubus argutus</name>
    <name type="common">Southern blackberry</name>
    <dbReference type="NCBI Taxonomy" id="59490"/>
    <lineage>
        <taxon>Eukaryota</taxon>
        <taxon>Viridiplantae</taxon>
        <taxon>Streptophyta</taxon>
        <taxon>Embryophyta</taxon>
        <taxon>Tracheophyta</taxon>
        <taxon>Spermatophyta</taxon>
        <taxon>Magnoliopsida</taxon>
        <taxon>eudicotyledons</taxon>
        <taxon>Gunneridae</taxon>
        <taxon>Pentapetalae</taxon>
        <taxon>rosids</taxon>
        <taxon>fabids</taxon>
        <taxon>Rosales</taxon>
        <taxon>Rosaceae</taxon>
        <taxon>Rosoideae</taxon>
        <taxon>Rosoideae incertae sedis</taxon>
        <taxon>Rubus</taxon>
    </lineage>
</organism>
<gene>
    <name evidence="4" type="ORF">M0R45_028308</name>
</gene>
<keyword evidence="2" id="KW-0143">Chaperone</keyword>